<evidence type="ECO:0000256" key="1">
    <source>
        <dbReference type="SAM" id="MobiDB-lite"/>
    </source>
</evidence>
<feature type="transmembrane region" description="Helical" evidence="2">
    <location>
        <begin position="32"/>
        <end position="55"/>
    </location>
</feature>
<reference evidence="4 5" key="1">
    <citation type="submission" date="2017-04" db="EMBL/GenBank/DDBJ databases">
        <authorList>
            <person name="Afonso C.L."/>
            <person name="Miller P.J."/>
            <person name="Scott M.A."/>
            <person name="Spackman E."/>
            <person name="Goraichik I."/>
            <person name="Dimitrov K.M."/>
            <person name="Suarez D.L."/>
            <person name="Swayne D.E."/>
        </authorList>
    </citation>
    <scope>NUCLEOTIDE SEQUENCE [LARGE SCALE GENOMIC DNA]</scope>
    <source>
        <strain evidence="5">XA(T)</strain>
    </source>
</reference>
<organism evidence="4 5">
    <name type="scientific">Cnuibacter physcomitrellae</name>
    <dbReference type="NCBI Taxonomy" id="1619308"/>
    <lineage>
        <taxon>Bacteria</taxon>
        <taxon>Bacillati</taxon>
        <taxon>Actinomycetota</taxon>
        <taxon>Actinomycetes</taxon>
        <taxon>Micrococcales</taxon>
        <taxon>Microbacteriaceae</taxon>
        <taxon>Cnuibacter</taxon>
    </lineage>
</organism>
<dbReference type="Gene3D" id="3.30.70.2390">
    <property type="match status" value="1"/>
</dbReference>
<evidence type="ECO:0000313" key="5">
    <source>
        <dbReference type="Proteomes" id="UP000192775"/>
    </source>
</evidence>
<keyword evidence="2" id="KW-0812">Transmembrane</keyword>
<dbReference type="InterPro" id="IPR050922">
    <property type="entry name" value="LytR/CpsA/Psr_CW_biosynth"/>
</dbReference>
<feature type="region of interest" description="Disordered" evidence="1">
    <location>
        <begin position="1"/>
        <end position="25"/>
    </location>
</feature>
<accession>A0A1X9LJR1</accession>
<gene>
    <name evidence="4" type="ORF">B5808_05410</name>
</gene>
<dbReference type="PANTHER" id="PTHR33392:SF6">
    <property type="entry name" value="POLYISOPRENYL-TEICHOIC ACID--PEPTIDOGLYCAN TEICHOIC ACID TRANSFERASE TAGU"/>
    <property type="match status" value="1"/>
</dbReference>
<dbReference type="InterPro" id="IPR027381">
    <property type="entry name" value="LytR/CpsA/Psr_C"/>
</dbReference>
<dbReference type="EMBL" id="CP020715">
    <property type="protein sequence ID" value="ARJ04722.1"/>
    <property type="molecule type" value="Genomic_DNA"/>
</dbReference>
<dbReference type="Pfam" id="PF13399">
    <property type="entry name" value="LytR_C"/>
    <property type="match status" value="1"/>
</dbReference>
<dbReference type="STRING" id="1619308.B5808_05410"/>
<evidence type="ECO:0000256" key="2">
    <source>
        <dbReference type="SAM" id="Phobius"/>
    </source>
</evidence>
<keyword evidence="2" id="KW-0472">Membrane</keyword>
<dbReference type="KEGG" id="cphy:B5808_05410"/>
<proteinExistence type="predicted"/>
<protein>
    <recommendedName>
        <fullName evidence="3">LytR/CpsA/Psr regulator C-terminal domain-containing protein</fullName>
    </recommendedName>
</protein>
<dbReference type="PANTHER" id="PTHR33392">
    <property type="entry name" value="POLYISOPRENYL-TEICHOIC ACID--PEPTIDOGLYCAN TEICHOIC ACID TRANSFERASE TAGU"/>
    <property type="match status" value="1"/>
</dbReference>
<evidence type="ECO:0000259" key="3">
    <source>
        <dbReference type="Pfam" id="PF13399"/>
    </source>
</evidence>
<evidence type="ECO:0000313" key="4">
    <source>
        <dbReference type="EMBL" id="ARJ04722.1"/>
    </source>
</evidence>
<dbReference type="AlphaFoldDB" id="A0A1X9LJR1"/>
<keyword evidence="5" id="KW-1185">Reference proteome</keyword>
<feature type="domain" description="LytR/CpsA/Psr regulator C-terminal" evidence="3">
    <location>
        <begin position="93"/>
        <end position="179"/>
    </location>
</feature>
<keyword evidence="2" id="KW-1133">Transmembrane helix</keyword>
<name>A0A1X9LJR1_9MICO</name>
<dbReference type="Proteomes" id="UP000192775">
    <property type="component" value="Chromosome"/>
</dbReference>
<dbReference type="RefSeq" id="WP_085018860.1">
    <property type="nucleotide sequence ID" value="NZ_BMHD01000002.1"/>
</dbReference>
<sequence>MAQHTLDSFDHLPASTSRVGAHRGPKPRGRGWIVFAWAALATALLVGAGVTYLAVVNNSIQFDGILGADSTSSAAPVETPTPTPTVTPAVDPQATVTVLNGTDVAGLAGAVGQAVVANGWAEPTVANASETDVATSTVYYADPAAEAAALAMSQQLGIPVSLSSAFPGATLTVVIGADYAGPGSEGLVPSGEGESDTVG</sequence>